<name>A0A4W5KQ49_9TELE</name>
<dbReference type="PANTHER" id="PTHR13280">
    <property type="entry name" value="PHOSPHOFURIN ACIDIC CLUSTER SORTING PROTEIN"/>
    <property type="match status" value="1"/>
</dbReference>
<protein>
    <recommendedName>
        <fullName evidence="3">Phosphofurin acidic cluster sorting protein 1/2 N-terminal C2 domain-containing protein</fullName>
    </recommendedName>
</protein>
<evidence type="ECO:0000313" key="4">
    <source>
        <dbReference type="Ensembl" id="ENSHHUP00000018687.1"/>
    </source>
</evidence>
<evidence type="ECO:0000256" key="1">
    <source>
        <dbReference type="ARBA" id="ARBA00008590"/>
    </source>
</evidence>
<reference evidence="5" key="1">
    <citation type="submission" date="2018-06" db="EMBL/GenBank/DDBJ databases">
        <title>Genome assembly of Danube salmon.</title>
        <authorList>
            <person name="Macqueen D.J."/>
            <person name="Gundappa M.K."/>
        </authorList>
    </citation>
    <scope>NUCLEOTIDE SEQUENCE [LARGE SCALE GENOMIC DNA]</scope>
</reference>
<keyword evidence="5" id="KW-1185">Reference proteome</keyword>
<organism evidence="4 5">
    <name type="scientific">Hucho hucho</name>
    <name type="common">huchen</name>
    <dbReference type="NCBI Taxonomy" id="62062"/>
    <lineage>
        <taxon>Eukaryota</taxon>
        <taxon>Metazoa</taxon>
        <taxon>Chordata</taxon>
        <taxon>Craniata</taxon>
        <taxon>Vertebrata</taxon>
        <taxon>Euteleostomi</taxon>
        <taxon>Actinopterygii</taxon>
        <taxon>Neopterygii</taxon>
        <taxon>Teleostei</taxon>
        <taxon>Protacanthopterygii</taxon>
        <taxon>Salmoniformes</taxon>
        <taxon>Salmonidae</taxon>
        <taxon>Salmoninae</taxon>
        <taxon>Hucho</taxon>
    </lineage>
</organism>
<dbReference type="PANTHER" id="PTHR13280:SF16">
    <property type="entry name" value="PHOSPHOFURIN ACIDIC CLUSTER SORTING PROTEIN 1"/>
    <property type="match status" value="1"/>
</dbReference>
<evidence type="ECO:0000259" key="3">
    <source>
        <dbReference type="Pfam" id="PF25332"/>
    </source>
</evidence>
<evidence type="ECO:0000313" key="5">
    <source>
        <dbReference type="Proteomes" id="UP000314982"/>
    </source>
</evidence>
<dbReference type="STRING" id="62062.ENSHHUP00000018687"/>
<reference evidence="4" key="2">
    <citation type="submission" date="2025-08" db="UniProtKB">
        <authorList>
            <consortium name="Ensembl"/>
        </authorList>
    </citation>
    <scope>IDENTIFICATION</scope>
</reference>
<dbReference type="Pfam" id="PF25332">
    <property type="entry name" value="C2_PACS_N"/>
    <property type="match status" value="1"/>
</dbReference>
<dbReference type="AlphaFoldDB" id="A0A4W5KQ49"/>
<reference evidence="4" key="3">
    <citation type="submission" date="2025-09" db="UniProtKB">
        <authorList>
            <consortium name="Ensembl"/>
        </authorList>
    </citation>
    <scope>IDENTIFICATION</scope>
</reference>
<comment type="similarity">
    <text evidence="1">Belongs to the PACS family.</text>
</comment>
<dbReference type="InterPro" id="IPR019381">
    <property type="entry name" value="PACS1/2_C"/>
</dbReference>
<evidence type="ECO:0000256" key="2">
    <source>
        <dbReference type="ARBA" id="ARBA00022553"/>
    </source>
</evidence>
<dbReference type="InterPro" id="IPR057541">
    <property type="entry name" value="PACS1/2_N"/>
</dbReference>
<sequence length="83" mass="9207">MLFVHVSQCLPPVFSRLFNLTLKKLIMLKELDKDLTSVVIAVKLQGSKRILRSNEILLSSAGLTETDLQLTFSLQVGILLLPG</sequence>
<feature type="domain" description="Phosphofurin acidic cluster sorting protein 1/2 N-terminal C2" evidence="3">
    <location>
        <begin position="11"/>
        <end position="76"/>
    </location>
</feature>
<dbReference type="Proteomes" id="UP000314982">
    <property type="component" value="Unassembled WGS sequence"/>
</dbReference>
<accession>A0A4W5KQ49</accession>
<proteinExistence type="inferred from homology"/>
<keyword evidence="2" id="KW-0597">Phosphoprotein</keyword>
<dbReference type="GeneTree" id="ENSGT00950000183209"/>
<dbReference type="GO" id="GO:0044325">
    <property type="term" value="F:transmembrane transporter binding"/>
    <property type="evidence" value="ECO:0007669"/>
    <property type="project" value="TreeGrafter"/>
</dbReference>
<dbReference type="Ensembl" id="ENSHHUT00000019360.1">
    <property type="protein sequence ID" value="ENSHHUP00000018687.1"/>
    <property type="gene ID" value="ENSHHUG00000011654.1"/>
</dbReference>
<dbReference type="GO" id="GO:0072659">
    <property type="term" value="P:protein localization to plasma membrane"/>
    <property type="evidence" value="ECO:0007669"/>
    <property type="project" value="TreeGrafter"/>
</dbReference>